<protein>
    <recommendedName>
        <fullName evidence="1">Arabidopsis retrotransposon Orf1 C-terminal domain-containing protein</fullName>
    </recommendedName>
</protein>
<accession>A0A9D5A1U9</accession>
<dbReference type="EMBL" id="JAMSHJ010000007">
    <property type="protein sequence ID" value="KAI5390050.1"/>
    <property type="molecule type" value="Genomic_DNA"/>
</dbReference>
<name>A0A9D5A1U9_PEA</name>
<reference evidence="2 3" key="1">
    <citation type="journal article" date="2022" name="Nat. Genet.">
        <title>Improved pea reference genome and pan-genome highlight genomic features and evolutionary characteristics.</title>
        <authorList>
            <person name="Yang T."/>
            <person name="Liu R."/>
            <person name="Luo Y."/>
            <person name="Hu S."/>
            <person name="Wang D."/>
            <person name="Wang C."/>
            <person name="Pandey M.K."/>
            <person name="Ge S."/>
            <person name="Xu Q."/>
            <person name="Li N."/>
            <person name="Li G."/>
            <person name="Huang Y."/>
            <person name="Saxena R.K."/>
            <person name="Ji Y."/>
            <person name="Li M."/>
            <person name="Yan X."/>
            <person name="He Y."/>
            <person name="Liu Y."/>
            <person name="Wang X."/>
            <person name="Xiang C."/>
            <person name="Varshney R.K."/>
            <person name="Ding H."/>
            <person name="Gao S."/>
            <person name="Zong X."/>
        </authorList>
    </citation>
    <scope>NUCLEOTIDE SEQUENCE [LARGE SCALE GENOMIC DNA]</scope>
    <source>
        <strain evidence="2 3">cv. Zhongwan 6</strain>
    </source>
</reference>
<evidence type="ECO:0000313" key="3">
    <source>
        <dbReference type="Proteomes" id="UP001058974"/>
    </source>
</evidence>
<keyword evidence="3" id="KW-1185">Reference proteome</keyword>
<comment type="caution">
    <text evidence="2">The sequence shown here is derived from an EMBL/GenBank/DDBJ whole genome shotgun (WGS) entry which is preliminary data.</text>
</comment>
<evidence type="ECO:0000313" key="2">
    <source>
        <dbReference type="EMBL" id="KAI5390050.1"/>
    </source>
</evidence>
<dbReference type="Gramene" id="Psat07G0539600-T1">
    <property type="protein sequence ID" value="KAI5390050.1"/>
    <property type="gene ID" value="KIW84_075396"/>
</dbReference>
<dbReference type="AlphaFoldDB" id="A0A9D5A1U9"/>
<dbReference type="InterPro" id="IPR004312">
    <property type="entry name" value="ATHILA_Orf1_C"/>
</dbReference>
<organism evidence="2 3">
    <name type="scientific">Pisum sativum</name>
    <name type="common">Garden pea</name>
    <name type="synonym">Lathyrus oleraceus</name>
    <dbReference type="NCBI Taxonomy" id="3888"/>
    <lineage>
        <taxon>Eukaryota</taxon>
        <taxon>Viridiplantae</taxon>
        <taxon>Streptophyta</taxon>
        <taxon>Embryophyta</taxon>
        <taxon>Tracheophyta</taxon>
        <taxon>Spermatophyta</taxon>
        <taxon>Magnoliopsida</taxon>
        <taxon>eudicotyledons</taxon>
        <taxon>Gunneridae</taxon>
        <taxon>Pentapetalae</taxon>
        <taxon>rosids</taxon>
        <taxon>fabids</taxon>
        <taxon>Fabales</taxon>
        <taxon>Fabaceae</taxon>
        <taxon>Papilionoideae</taxon>
        <taxon>50 kb inversion clade</taxon>
        <taxon>NPAAA clade</taxon>
        <taxon>Hologalegina</taxon>
        <taxon>IRL clade</taxon>
        <taxon>Fabeae</taxon>
        <taxon>Lathyrus</taxon>
    </lineage>
</organism>
<dbReference type="Pfam" id="PF03078">
    <property type="entry name" value="ATHILA"/>
    <property type="match status" value="1"/>
</dbReference>
<proteinExistence type="predicted"/>
<dbReference type="Proteomes" id="UP001058974">
    <property type="component" value="Chromosome 7"/>
</dbReference>
<feature type="domain" description="Arabidopsis retrotransposon Orf1 C-terminal" evidence="1">
    <location>
        <begin position="83"/>
        <end position="146"/>
    </location>
</feature>
<sequence>MPPRAIRPRRDMDYMGIVFVEGIDGENEGSRYNKVFKRDVLATRYLDDAALRNLGLSNCVHWMLNNLVTNGKNHHRLESLEVAVIQNPTIRYFHRILANTIFGRENTENPREDYDYTAMRTTLDDVLSELKHRNDVEADRDDEEMRVTID</sequence>
<evidence type="ECO:0000259" key="1">
    <source>
        <dbReference type="Pfam" id="PF03078"/>
    </source>
</evidence>
<gene>
    <name evidence="2" type="ORF">KIW84_075396</name>
</gene>